<sequence length="149" mass="17650">MRWRTATLLAVLVFSTCAPADAANQNGRRHSWWQSDEVKTHVGLTDDQSARLDRIYKRALPKLRESMRRLNAEQHTLSRLVADMSIEEIDVTRQVDRVEAVRSELSKTRLLMVFRMYRVLDPDQRDALDQWRNRNSSRQRSNDQRSRNR</sequence>
<organism evidence="2">
    <name type="scientific">marine metagenome</name>
    <dbReference type="NCBI Taxonomy" id="408172"/>
    <lineage>
        <taxon>unclassified sequences</taxon>
        <taxon>metagenomes</taxon>
        <taxon>ecological metagenomes</taxon>
    </lineage>
</organism>
<gene>
    <name evidence="2" type="ORF">METZ01_LOCUS10529</name>
</gene>
<dbReference type="InterPro" id="IPR025961">
    <property type="entry name" value="Metal_resist"/>
</dbReference>
<name>A0A381NST9_9ZZZZ</name>
<reference evidence="2" key="1">
    <citation type="submission" date="2018-05" db="EMBL/GenBank/DDBJ databases">
        <authorList>
            <person name="Lanie J.A."/>
            <person name="Ng W.-L."/>
            <person name="Kazmierczak K.M."/>
            <person name="Andrzejewski T.M."/>
            <person name="Davidsen T.M."/>
            <person name="Wayne K.J."/>
            <person name="Tettelin H."/>
            <person name="Glass J.I."/>
            <person name="Rusch D."/>
            <person name="Podicherti R."/>
            <person name="Tsui H.-C.T."/>
            <person name="Winkler M.E."/>
        </authorList>
    </citation>
    <scope>NUCLEOTIDE SEQUENCE</scope>
</reference>
<dbReference type="Pfam" id="PF13801">
    <property type="entry name" value="Metal_resist"/>
    <property type="match status" value="1"/>
</dbReference>
<evidence type="ECO:0008006" key="3">
    <source>
        <dbReference type="Google" id="ProtNLM"/>
    </source>
</evidence>
<proteinExistence type="predicted"/>
<accession>A0A381NST9</accession>
<dbReference type="Gene3D" id="1.20.120.1490">
    <property type="match status" value="1"/>
</dbReference>
<protein>
    <recommendedName>
        <fullName evidence="3">Periplasmic heavy metal sensor</fullName>
    </recommendedName>
</protein>
<dbReference type="EMBL" id="UINC01000572">
    <property type="protein sequence ID" value="SUZ57675.1"/>
    <property type="molecule type" value="Genomic_DNA"/>
</dbReference>
<evidence type="ECO:0000256" key="1">
    <source>
        <dbReference type="SAM" id="MobiDB-lite"/>
    </source>
</evidence>
<dbReference type="AlphaFoldDB" id="A0A381NST9"/>
<evidence type="ECO:0000313" key="2">
    <source>
        <dbReference type="EMBL" id="SUZ57675.1"/>
    </source>
</evidence>
<feature type="region of interest" description="Disordered" evidence="1">
    <location>
        <begin position="130"/>
        <end position="149"/>
    </location>
</feature>
<feature type="compositionally biased region" description="Basic and acidic residues" evidence="1">
    <location>
        <begin position="140"/>
        <end position="149"/>
    </location>
</feature>